<sequence length="324" mass="35867">MRHHLLANGGPLPRSLDWVLASKGIPPERRSGISINTISAAGKASSAVGTTSHPEEERLSDLPRLSNPYLEKRRQTFMMALSSAGIDWPPQRKRPRSPAAAGNISTLPLPLHFTCLYQVPPCHKLKEEEEDHASQTWIFLVNQAEMKAIQDAITARTIPPKTDREILAVVTQSTNRAHIAGVGRKLAGTGNLDSGRSQPDPGYCTREQLEDLKRQHDLEKEEQRKAFESQQNALKKFVDFFNRQQGTPSQFQIPDLYTPQVFPGSISTPGSPISTSPTHSSTPLGLGNCYTPTFDHETSQSGEQDDNASDDGNREYDVNIYDDE</sequence>
<feature type="region of interest" description="Disordered" evidence="1">
    <location>
        <begin position="263"/>
        <end position="324"/>
    </location>
</feature>
<reference evidence="2" key="1">
    <citation type="journal article" date="2022" name="Int. J. Mol. Sci.">
        <title>Draft Genome of Tanacetum Coccineum: Genomic Comparison of Closely Related Tanacetum-Family Plants.</title>
        <authorList>
            <person name="Yamashiro T."/>
            <person name="Shiraishi A."/>
            <person name="Nakayama K."/>
            <person name="Satake H."/>
        </authorList>
    </citation>
    <scope>NUCLEOTIDE SEQUENCE</scope>
</reference>
<dbReference type="Proteomes" id="UP001151760">
    <property type="component" value="Unassembled WGS sequence"/>
</dbReference>
<evidence type="ECO:0000313" key="3">
    <source>
        <dbReference type="Proteomes" id="UP001151760"/>
    </source>
</evidence>
<name>A0ABQ5J7P9_9ASTR</name>
<keyword evidence="3" id="KW-1185">Reference proteome</keyword>
<proteinExistence type="predicted"/>
<organism evidence="2 3">
    <name type="scientific">Tanacetum coccineum</name>
    <dbReference type="NCBI Taxonomy" id="301880"/>
    <lineage>
        <taxon>Eukaryota</taxon>
        <taxon>Viridiplantae</taxon>
        <taxon>Streptophyta</taxon>
        <taxon>Embryophyta</taxon>
        <taxon>Tracheophyta</taxon>
        <taxon>Spermatophyta</taxon>
        <taxon>Magnoliopsida</taxon>
        <taxon>eudicotyledons</taxon>
        <taxon>Gunneridae</taxon>
        <taxon>Pentapetalae</taxon>
        <taxon>asterids</taxon>
        <taxon>campanulids</taxon>
        <taxon>Asterales</taxon>
        <taxon>Asteraceae</taxon>
        <taxon>Asteroideae</taxon>
        <taxon>Anthemideae</taxon>
        <taxon>Anthemidinae</taxon>
        <taxon>Tanacetum</taxon>
    </lineage>
</organism>
<feature type="compositionally biased region" description="Low complexity" evidence="1">
    <location>
        <begin position="263"/>
        <end position="283"/>
    </location>
</feature>
<protein>
    <submittedName>
        <fullName evidence="2">Uncharacterized protein</fullName>
    </submittedName>
</protein>
<reference evidence="2" key="2">
    <citation type="submission" date="2022-01" db="EMBL/GenBank/DDBJ databases">
        <authorList>
            <person name="Yamashiro T."/>
            <person name="Shiraishi A."/>
            <person name="Satake H."/>
            <person name="Nakayama K."/>
        </authorList>
    </citation>
    <scope>NUCLEOTIDE SEQUENCE</scope>
</reference>
<comment type="caution">
    <text evidence="2">The sequence shown here is derived from an EMBL/GenBank/DDBJ whole genome shotgun (WGS) entry which is preliminary data.</text>
</comment>
<dbReference type="EMBL" id="BQNB010021550">
    <property type="protein sequence ID" value="GJU07547.1"/>
    <property type="molecule type" value="Genomic_DNA"/>
</dbReference>
<evidence type="ECO:0000313" key="2">
    <source>
        <dbReference type="EMBL" id="GJU07547.1"/>
    </source>
</evidence>
<evidence type="ECO:0000256" key="1">
    <source>
        <dbReference type="SAM" id="MobiDB-lite"/>
    </source>
</evidence>
<accession>A0ABQ5J7P9</accession>
<gene>
    <name evidence="2" type="ORF">Tco_1123977</name>
</gene>
<feature type="region of interest" description="Disordered" evidence="1">
    <location>
        <begin position="43"/>
        <end position="63"/>
    </location>
</feature>